<accession>A0AB38MAP7</accession>
<dbReference type="Gene3D" id="1.10.287.370">
    <property type="match status" value="1"/>
</dbReference>
<dbReference type="SUPFAM" id="SSF46579">
    <property type="entry name" value="Prefoldin"/>
    <property type="match status" value="1"/>
</dbReference>
<evidence type="ECO:0000256" key="3">
    <source>
        <dbReference type="SAM" id="Coils"/>
    </source>
</evidence>
<dbReference type="EMBL" id="QZBJ01000004">
    <property type="protein sequence ID" value="THY78955.1"/>
    <property type="molecule type" value="Genomic_DNA"/>
</dbReference>
<dbReference type="InterPro" id="IPR002777">
    <property type="entry name" value="PFD_beta-like"/>
</dbReference>
<evidence type="ECO:0000256" key="1">
    <source>
        <dbReference type="ARBA" id="ARBA00008045"/>
    </source>
</evidence>
<keyword evidence="3" id="KW-0175">Coiled coil</keyword>
<name>A0AB38MAP7_AURPU</name>
<dbReference type="GO" id="GO:0051082">
    <property type="term" value="F:unfolded protein binding"/>
    <property type="evidence" value="ECO:0007669"/>
    <property type="project" value="InterPro"/>
</dbReference>
<evidence type="ECO:0000313" key="4">
    <source>
        <dbReference type="EMBL" id="THY78955.1"/>
    </source>
</evidence>
<dbReference type="GO" id="GO:0005737">
    <property type="term" value="C:cytoplasm"/>
    <property type="evidence" value="ECO:0007669"/>
    <property type="project" value="TreeGrafter"/>
</dbReference>
<evidence type="ECO:0000256" key="2">
    <source>
        <dbReference type="ARBA" id="ARBA00023186"/>
    </source>
</evidence>
<dbReference type="Pfam" id="PF01920">
    <property type="entry name" value="Prefoldin_2"/>
    <property type="match status" value="1"/>
</dbReference>
<organism evidence="4 5">
    <name type="scientific">Aureobasidium pullulans</name>
    <name type="common">Black yeast</name>
    <name type="synonym">Pullularia pullulans</name>
    <dbReference type="NCBI Taxonomy" id="5580"/>
    <lineage>
        <taxon>Eukaryota</taxon>
        <taxon>Fungi</taxon>
        <taxon>Dikarya</taxon>
        <taxon>Ascomycota</taxon>
        <taxon>Pezizomycotina</taxon>
        <taxon>Dothideomycetes</taxon>
        <taxon>Dothideomycetidae</taxon>
        <taxon>Dothideales</taxon>
        <taxon>Saccotheciaceae</taxon>
        <taxon>Aureobasidium</taxon>
    </lineage>
</organism>
<dbReference type="PANTHER" id="PTHR21431:SF0">
    <property type="entry name" value="PREFOLDIN SUBUNIT 6"/>
    <property type="match status" value="1"/>
</dbReference>
<sequence length="135" mass="15135">MATPEQQKQLQALSDEYTTLQNELQTTVAARQKLESQQQENKGVKSEFANLDDDANIYKLVGPILLKQDATEAKSTVDGRLEFIDKEMSVFVTVLIDAFSLTNRSNRIEKQISDIQAKSEEKKMAVSSFIGTFVS</sequence>
<dbReference type="CDD" id="cd23161">
    <property type="entry name" value="Prefoldin_6"/>
    <property type="match status" value="1"/>
</dbReference>
<protein>
    <recommendedName>
        <fullName evidence="6">Prefoldin beta-like protein</fullName>
    </recommendedName>
</protein>
<keyword evidence="2" id="KW-0143">Chaperone</keyword>
<dbReference type="GO" id="GO:0006457">
    <property type="term" value="P:protein folding"/>
    <property type="evidence" value="ECO:0007669"/>
    <property type="project" value="InterPro"/>
</dbReference>
<dbReference type="GO" id="GO:0051087">
    <property type="term" value="F:protein-folding chaperone binding"/>
    <property type="evidence" value="ECO:0007669"/>
    <property type="project" value="TreeGrafter"/>
</dbReference>
<gene>
    <name evidence="4" type="ORF">D6C94_00810</name>
</gene>
<feature type="coiled-coil region" evidence="3">
    <location>
        <begin position="3"/>
        <end position="54"/>
    </location>
</feature>
<evidence type="ECO:0000313" key="5">
    <source>
        <dbReference type="Proteomes" id="UP000305064"/>
    </source>
</evidence>
<dbReference type="GO" id="GO:0016272">
    <property type="term" value="C:prefoldin complex"/>
    <property type="evidence" value="ECO:0007669"/>
    <property type="project" value="InterPro"/>
</dbReference>
<dbReference type="PANTHER" id="PTHR21431">
    <property type="entry name" value="PREFOLDIN SUBUNIT 6"/>
    <property type="match status" value="1"/>
</dbReference>
<dbReference type="InterPro" id="IPR009053">
    <property type="entry name" value="Prefoldin"/>
</dbReference>
<proteinExistence type="inferred from homology"/>
<comment type="caution">
    <text evidence="4">The sequence shown here is derived from an EMBL/GenBank/DDBJ whole genome shotgun (WGS) entry which is preliminary data.</text>
</comment>
<evidence type="ECO:0008006" key="6">
    <source>
        <dbReference type="Google" id="ProtNLM"/>
    </source>
</evidence>
<dbReference type="FunFam" id="1.10.287.370:FF:000003">
    <property type="entry name" value="Prefoldin subunit 6"/>
    <property type="match status" value="1"/>
</dbReference>
<reference evidence="4 5" key="1">
    <citation type="submission" date="2018-10" db="EMBL/GenBank/DDBJ databases">
        <title>Fifty Aureobasidium pullulans genomes reveal a recombining polyextremotolerant generalist.</title>
        <authorList>
            <person name="Gostincar C."/>
            <person name="Turk M."/>
            <person name="Zajc J."/>
            <person name="Gunde-Cimerman N."/>
        </authorList>
    </citation>
    <scope>NUCLEOTIDE SEQUENCE [LARGE SCALE GENOMIC DNA]</scope>
    <source>
        <strain evidence="4 5">EXF-4256</strain>
    </source>
</reference>
<dbReference type="AlphaFoldDB" id="A0AB38MAP7"/>
<dbReference type="GO" id="GO:0051131">
    <property type="term" value="P:chaperone-mediated protein complex assembly"/>
    <property type="evidence" value="ECO:0007669"/>
    <property type="project" value="TreeGrafter"/>
</dbReference>
<dbReference type="Proteomes" id="UP000305064">
    <property type="component" value="Unassembled WGS sequence"/>
</dbReference>
<comment type="similarity">
    <text evidence="1">Belongs to the prefoldin subunit beta family.</text>
</comment>